<dbReference type="Pfam" id="PF00254">
    <property type="entry name" value="FKBP_C"/>
    <property type="match status" value="1"/>
</dbReference>
<dbReference type="PANTHER" id="PTHR21404:SF3">
    <property type="entry name" value="SMALL RNA 2'-O-METHYLTRANSFERASE"/>
    <property type="match status" value="1"/>
</dbReference>
<organism evidence="17 18">
    <name type="scientific">Nepenthes gracilis</name>
    <name type="common">Slender pitcher plant</name>
    <dbReference type="NCBI Taxonomy" id="150966"/>
    <lineage>
        <taxon>Eukaryota</taxon>
        <taxon>Viridiplantae</taxon>
        <taxon>Streptophyta</taxon>
        <taxon>Embryophyta</taxon>
        <taxon>Tracheophyta</taxon>
        <taxon>Spermatophyta</taxon>
        <taxon>Magnoliopsida</taxon>
        <taxon>eudicotyledons</taxon>
        <taxon>Gunneridae</taxon>
        <taxon>Pentapetalae</taxon>
        <taxon>Caryophyllales</taxon>
        <taxon>Nepenthaceae</taxon>
        <taxon>Nepenthes</taxon>
    </lineage>
</organism>
<dbReference type="GO" id="GO:0001510">
    <property type="term" value="P:RNA methylation"/>
    <property type="evidence" value="ECO:0007669"/>
    <property type="project" value="InterPro"/>
</dbReference>
<dbReference type="GO" id="GO:0046872">
    <property type="term" value="F:metal ion binding"/>
    <property type="evidence" value="ECO:0007669"/>
    <property type="project" value="UniProtKB-KW"/>
</dbReference>
<dbReference type="InterPro" id="IPR056755">
    <property type="entry name" value="DSRM_2"/>
</dbReference>
<dbReference type="GO" id="GO:0030422">
    <property type="term" value="P:siRNA processing"/>
    <property type="evidence" value="ECO:0007669"/>
    <property type="project" value="TreeGrafter"/>
</dbReference>
<evidence type="ECO:0000256" key="9">
    <source>
        <dbReference type="ARBA" id="ARBA00022884"/>
    </source>
</evidence>
<proteinExistence type="inferred from homology"/>
<evidence type="ECO:0000256" key="15">
    <source>
        <dbReference type="SAM" id="MobiDB-lite"/>
    </source>
</evidence>
<sequence>MMETGKSSVSQVKKPTLTPKAIIYQKFGSKATYRIEEVPESSQNGCPGLAIPQKGPCHFRCYLQLPEISVVSSTFTRKRDAEQSAAEMALQKLGISAEASNSLVLDSADELVARLSYLFSNEFLSSLHPLSSHLKATLRREGELNGLVPVSVMTAYDPKLSNLCTSINPMVDSNPLLAIPYIITAASRLSELVAISDDQLWIRRQNPYPPELRHSLVDPGFHMTENECVEAAYIPSSLDKAVQPIMLNVFSKGYYLDVIAKELGVTDASKVLVSRTIGKASSEMRLYFSALENSFSEFQNARASYLSGQVVYGNAIFATIGYTWKSADLFHEDVSLCSYFRMLAGKTPSGLYKLSREVILAAELPVAFTSRTQWRGSLPRDLLCTFCRQHRLSEPVFSVLSDPLEPVQKSSLPCGPRDSNTGPRNDNVGSAAANSNESVGSERIFRCEIRLFSKGQDLILECSPKQSYKKQNNAVQNAALRVLSWLSMYFREPDVPLMRLNSSGAAVDIKVYHSHFSREFEDLCRLMHSVLKQWDSLGSNFLYLDHANQSSNSCGNEIDRFNIKDPETGETGSYPSNESLVCISCSVSLVTDGDEMKQVLESTDKFEFTIGTGAVIPEIEAALMLMTVGQSACFRIDSLPPELILAAATDSLKILSDLSTKACCLEYSITLLQVTDPLEDRIEQALFSPPLSKQRVEYALQHIKNSSATSLIDFGCGSGSLLDSLIDHPTSLEKIVGVDISQKGLVRAARILHLKLAKSQAIVPSGIKQALLYEGSITVFDSRLHGFDIGTCLEVIEHMEEEQACLFGNIVLSSFCPKILIISTPNYEYNVLLQSSNLSGQEEDPDEKEELPLQSCKFRNHDHKFEWTREQFGHWATALALRHKYGVEFSGVGGSAGVGPGFASQIAVFRKEPQQEPEGDGVMKNVDTTQLHYKQIWEWNAATSAVG</sequence>
<keyword evidence="7" id="KW-0479">Metal-binding</keyword>
<gene>
    <name evidence="17" type="ORF">Nepgr_003261</name>
</gene>
<comment type="catalytic activity">
    <reaction evidence="13">
        <text>small RNA 3'-end nucleotide + S-adenosyl-L-methionine = small RNA 3'-end 2'-O-methylnucleotide + S-adenosyl-L-homocysteine + H(+)</text>
        <dbReference type="Rhea" id="RHEA:37887"/>
        <dbReference type="Rhea" id="RHEA-COMP:10415"/>
        <dbReference type="Rhea" id="RHEA-COMP:10416"/>
        <dbReference type="ChEBI" id="CHEBI:15378"/>
        <dbReference type="ChEBI" id="CHEBI:57856"/>
        <dbReference type="ChEBI" id="CHEBI:59789"/>
        <dbReference type="ChEBI" id="CHEBI:74896"/>
        <dbReference type="ChEBI" id="CHEBI:74898"/>
        <dbReference type="EC" id="2.1.1.386"/>
    </reaction>
</comment>
<dbReference type="GO" id="GO:0090486">
    <property type="term" value="F:small RNA 2'-O-methyltransferase activity"/>
    <property type="evidence" value="ECO:0007669"/>
    <property type="project" value="UniProtKB-EC"/>
</dbReference>
<accession>A0AAD3XDA7</accession>
<dbReference type="InterPro" id="IPR001179">
    <property type="entry name" value="PPIase_FKBP_dom"/>
</dbReference>
<keyword evidence="4" id="KW-0489">Methyltransferase</keyword>
<evidence type="ECO:0000313" key="17">
    <source>
        <dbReference type="EMBL" id="GMH01422.1"/>
    </source>
</evidence>
<protein>
    <recommendedName>
        <fullName evidence="3">Small RNA 2'-O-methyltransferase</fullName>
        <ecNumber evidence="12">2.1.1.386</ecNumber>
    </recommendedName>
    <alternativeName>
        <fullName evidence="11">Rotamase</fullName>
    </alternativeName>
</protein>
<keyword evidence="18" id="KW-1185">Reference proteome</keyword>
<keyword evidence="6" id="KW-0949">S-adenosyl-L-methionine</keyword>
<dbReference type="InterPro" id="IPR046357">
    <property type="entry name" value="PPIase_dom_sf"/>
</dbReference>
<evidence type="ECO:0000256" key="6">
    <source>
        <dbReference type="ARBA" id="ARBA00022691"/>
    </source>
</evidence>
<dbReference type="Pfam" id="PF17842">
    <property type="entry name" value="dsRBD2"/>
    <property type="match status" value="1"/>
</dbReference>
<dbReference type="Proteomes" id="UP001279734">
    <property type="component" value="Unassembled WGS sequence"/>
</dbReference>
<dbReference type="GO" id="GO:0003755">
    <property type="term" value="F:peptidyl-prolyl cis-trans isomerase activity"/>
    <property type="evidence" value="ECO:0007669"/>
    <property type="project" value="InterPro"/>
</dbReference>
<evidence type="ECO:0000256" key="14">
    <source>
        <dbReference type="PROSITE-ProRule" id="PRU00332"/>
    </source>
</evidence>
<keyword evidence="5" id="KW-0808">Transferase</keyword>
<dbReference type="Pfam" id="PF18441">
    <property type="entry name" value="Hen1_Lam_C"/>
    <property type="match status" value="1"/>
</dbReference>
<evidence type="ECO:0000256" key="11">
    <source>
        <dbReference type="ARBA" id="ARBA00029569"/>
    </source>
</evidence>
<evidence type="ECO:0000256" key="2">
    <source>
        <dbReference type="ARBA" id="ARBA00009026"/>
    </source>
</evidence>
<dbReference type="SUPFAM" id="SSF54534">
    <property type="entry name" value="FKBP-like"/>
    <property type="match status" value="1"/>
</dbReference>
<keyword evidence="8" id="KW-0460">Magnesium</keyword>
<dbReference type="Gene3D" id="3.30.160.20">
    <property type="match status" value="1"/>
</dbReference>
<dbReference type="SUPFAM" id="SSF53335">
    <property type="entry name" value="S-adenosyl-L-methionine-dependent methyltransferases"/>
    <property type="match status" value="1"/>
</dbReference>
<dbReference type="EC" id="2.1.1.386" evidence="12"/>
<evidence type="ECO:0000313" key="18">
    <source>
        <dbReference type="Proteomes" id="UP001279734"/>
    </source>
</evidence>
<reference evidence="17" key="1">
    <citation type="submission" date="2023-05" db="EMBL/GenBank/DDBJ databases">
        <title>Nepenthes gracilis genome sequencing.</title>
        <authorList>
            <person name="Fukushima K."/>
        </authorList>
    </citation>
    <scope>NUCLEOTIDE SEQUENCE</scope>
    <source>
        <strain evidence="17">SING2019-196</strain>
    </source>
</reference>
<dbReference type="InterPro" id="IPR040870">
    <property type="entry name" value="HEN1_dsRBD2"/>
</dbReference>
<evidence type="ECO:0000256" key="13">
    <source>
        <dbReference type="ARBA" id="ARBA00048418"/>
    </source>
</evidence>
<dbReference type="Pfam" id="PF24995">
    <property type="entry name" value="DSRM_2"/>
    <property type="match status" value="1"/>
</dbReference>
<comment type="cofactor">
    <cofactor evidence="1">
        <name>Mg(2+)</name>
        <dbReference type="ChEBI" id="CHEBI:18420"/>
    </cofactor>
</comment>
<evidence type="ECO:0000256" key="4">
    <source>
        <dbReference type="ARBA" id="ARBA00022603"/>
    </source>
</evidence>
<evidence type="ECO:0000259" key="16">
    <source>
        <dbReference type="PROSITE" id="PS50961"/>
    </source>
</evidence>
<dbReference type="Pfam" id="PF21224">
    <property type="entry name" value="Hen1_LCD"/>
    <property type="match status" value="1"/>
</dbReference>
<comment type="similarity">
    <text evidence="2">Belongs to the methyltransferase superfamily. HEN1 family.</text>
</comment>
<evidence type="ECO:0000256" key="10">
    <source>
        <dbReference type="ARBA" id="ARBA00023158"/>
    </source>
</evidence>
<evidence type="ECO:0000256" key="7">
    <source>
        <dbReference type="ARBA" id="ARBA00022723"/>
    </source>
</evidence>
<dbReference type="InterPro" id="IPR029063">
    <property type="entry name" value="SAM-dependent_MTases_sf"/>
</dbReference>
<dbReference type="PANTHER" id="PTHR21404">
    <property type="entry name" value="HEN1"/>
    <property type="match status" value="1"/>
</dbReference>
<dbReference type="Gene3D" id="3.10.50.40">
    <property type="match status" value="1"/>
</dbReference>
<dbReference type="GO" id="GO:0003723">
    <property type="term" value="F:RNA binding"/>
    <property type="evidence" value="ECO:0007669"/>
    <property type="project" value="UniProtKB-UniRule"/>
</dbReference>
<dbReference type="GO" id="GO:0005634">
    <property type="term" value="C:nucleus"/>
    <property type="evidence" value="ECO:0007669"/>
    <property type="project" value="TreeGrafter"/>
</dbReference>
<evidence type="ECO:0000256" key="1">
    <source>
        <dbReference type="ARBA" id="ARBA00001946"/>
    </source>
</evidence>
<feature type="region of interest" description="Disordered" evidence="15">
    <location>
        <begin position="405"/>
        <end position="435"/>
    </location>
</feature>
<evidence type="ECO:0000256" key="3">
    <source>
        <dbReference type="ARBA" id="ARBA00021330"/>
    </source>
</evidence>
<dbReference type="PROSITE" id="PS50961">
    <property type="entry name" value="HTH_LA"/>
    <property type="match status" value="1"/>
</dbReference>
<keyword evidence="10" id="KW-0943">RNA-mediated gene silencing</keyword>
<dbReference type="InterPro" id="IPR040813">
    <property type="entry name" value="Hen1_Lam_C"/>
</dbReference>
<dbReference type="InterPro" id="IPR006630">
    <property type="entry name" value="La_HTH"/>
</dbReference>
<evidence type="ECO:0000256" key="5">
    <source>
        <dbReference type="ARBA" id="ARBA00022679"/>
    </source>
</evidence>
<dbReference type="FunFam" id="3.40.50.150:FF:000215">
    <property type="entry name" value="Hua enhancer1"/>
    <property type="match status" value="1"/>
</dbReference>
<comment type="caution">
    <text evidence="17">The sequence shown here is derived from an EMBL/GenBank/DDBJ whole genome shotgun (WGS) entry which is preliminary data.</text>
</comment>
<dbReference type="EMBL" id="BSYO01000003">
    <property type="protein sequence ID" value="GMH01422.1"/>
    <property type="molecule type" value="Genomic_DNA"/>
</dbReference>
<feature type="domain" description="HTH La-type RNA-binding" evidence="16">
    <location>
        <begin position="101"/>
        <end position="212"/>
    </location>
</feature>
<dbReference type="Gene3D" id="3.40.50.150">
    <property type="entry name" value="Vaccinia Virus protein VP39"/>
    <property type="match status" value="1"/>
</dbReference>
<feature type="compositionally biased region" description="Polar residues" evidence="15">
    <location>
        <begin position="418"/>
        <end position="435"/>
    </location>
</feature>
<evidence type="ECO:0000256" key="8">
    <source>
        <dbReference type="ARBA" id="ARBA00022842"/>
    </source>
</evidence>
<dbReference type="GO" id="GO:0005737">
    <property type="term" value="C:cytoplasm"/>
    <property type="evidence" value="ECO:0007669"/>
    <property type="project" value="TreeGrafter"/>
</dbReference>
<dbReference type="AlphaFoldDB" id="A0AAD3XDA7"/>
<name>A0AAD3XDA7_NEPGR</name>
<evidence type="ECO:0000256" key="12">
    <source>
        <dbReference type="ARBA" id="ARBA00035025"/>
    </source>
</evidence>
<dbReference type="InterPro" id="IPR026610">
    <property type="entry name" value="Hen1"/>
</dbReference>
<keyword evidence="9 14" id="KW-0694">RNA-binding</keyword>